<accession>A0A9W9YCY6</accession>
<dbReference type="GO" id="GO:0008168">
    <property type="term" value="F:methyltransferase activity"/>
    <property type="evidence" value="ECO:0007669"/>
    <property type="project" value="UniProtKB-KW"/>
</dbReference>
<keyword evidence="1" id="KW-0489">Methyltransferase</keyword>
<dbReference type="AlphaFoldDB" id="A0A9W9YCY6"/>
<organism evidence="1 2">
    <name type="scientific">Desmophyllum pertusum</name>
    <dbReference type="NCBI Taxonomy" id="174260"/>
    <lineage>
        <taxon>Eukaryota</taxon>
        <taxon>Metazoa</taxon>
        <taxon>Cnidaria</taxon>
        <taxon>Anthozoa</taxon>
        <taxon>Hexacorallia</taxon>
        <taxon>Scleractinia</taxon>
        <taxon>Caryophylliina</taxon>
        <taxon>Caryophylliidae</taxon>
        <taxon>Desmophyllum</taxon>
    </lineage>
</organism>
<dbReference type="Proteomes" id="UP001163046">
    <property type="component" value="Unassembled WGS sequence"/>
</dbReference>
<protein>
    <submittedName>
        <fullName evidence="1">Methyltransferase-like protein</fullName>
    </submittedName>
</protein>
<dbReference type="EMBL" id="MU827800">
    <property type="protein sequence ID" value="KAJ7327708.1"/>
    <property type="molecule type" value="Genomic_DNA"/>
</dbReference>
<proteinExistence type="predicted"/>
<name>A0A9W9YCY6_9CNID</name>
<comment type="caution">
    <text evidence="1">The sequence shown here is derived from an EMBL/GenBank/DDBJ whole genome shotgun (WGS) entry which is preliminary data.</text>
</comment>
<reference evidence="1" key="1">
    <citation type="submission" date="2023-01" db="EMBL/GenBank/DDBJ databases">
        <title>Genome assembly of the deep-sea coral Lophelia pertusa.</title>
        <authorList>
            <person name="Herrera S."/>
            <person name="Cordes E."/>
        </authorList>
    </citation>
    <scope>NUCLEOTIDE SEQUENCE</scope>
    <source>
        <strain evidence="1">USNM1676648</strain>
        <tissue evidence="1">Polyp</tissue>
    </source>
</reference>
<keyword evidence="2" id="KW-1185">Reference proteome</keyword>
<gene>
    <name evidence="1" type="primary">METTL7A_2</name>
    <name evidence="1" type="ORF">OS493_026586</name>
</gene>
<sequence length="124" mass="14132">MPGGRFYFIEHIAGTPWTLPHFLQHFLSKSLILGPPCSADVAVTRATLCPIEQGGFKMVAGGEEIDKLGPQKCFLGARQMLYSVWTAKNPNVCREYHPCWLCRKEHFAEEKKLFVVTFLVFIMR</sequence>
<evidence type="ECO:0000313" key="1">
    <source>
        <dbReference type="EMBL" id="KAJ7327708.1"/>
    </source>
</evidence>
<evidence type="ECO:0000313" key="2">
    <source>
        <dbReference type="Proteomes" id="UP001163046"/>
    </source>
</evidence>
<dbReference type="GO" id="GO:0032259">
    <property type="term" value="P:methylation"/>
    <property type="evidence" value="ECO:0007669"/>
    <property type="project" value="UniProtKB-KW"/>
</dbReference>
<keyword evidence="1" id="KW-0808">Transferase</keyword>